<dbReference type="EMBL" id="ML978068">
    <property type="protein sequence ID" value="KAF2017947.1"/>
    <property type="molecule type" value="Genomic_DNA"/>
</dbReference>
<dbReference type="SUPFAM" id="SSF53756">
    <property type="entry name" value="UDP-Glycosyltransferase/glycogen phosphorylase"/>
    <property type="match status" value="1"/>
</dbReference>
<keyword evidence="3" id="KW-1185">Reference proteome</keyword>
<sequence length="589" mass="66645">MRSSLILSSLAAIPQIFPSVHAADTLVKAIEIPDDPTVETYTANLHERDEDNVGHVFVPVYGGPLERRDTDPGKVQAQMDNAFGVLSKIKDSEIYPRTKKQKDVIKELNALLTKEGKDDKFIKDPKDPKNTDERTAGNLRILFVEFAGTKGDIGKSMFYVDVLEDLRLQANLWSRLMKKLKTIFPGTSKAPQVDLRLVMDCEYEDYLPASIKKDYKLDIAACGKDLAGFKAAIKKQMTVFDPHIVVLGHAVAKIYNSNNKHNPEWIKKQDQSFKEITEPIDEKCDPKKDGCVKVAIKSYFKQVQSAQMKEDYQLGPNDVTIVGQTADWFPEAMPDKSLQIRVGRADTPGMGEVPADLKKWLGDAKRKKVMYLGHGGLMRPVEKDIEKATPLIKEFVEERLKDENDNDWSFIIFHNVKNPDPTKDLVTDEGRVYHLYYGTNLFTLWGDKKIKIVMHHCGKGSFDDAILAGKAQLCMPQAGFGADMEDWANELNVHKLGVGLADKDQWVDFVQPMTDVEQYQGEQKPYSTENQKKLLEAFRELEKEMDTIPQTTVKHANALKADTAADLTEEIIQRFSLGLMKRREKPKKP</sequence>
<name>A0A6A5XYQ6_9PLEO</name>
<evidence type="ECO:0000313" key="2">
    <source>
        <dbReference type="EMBL" id="KAF2017947.1"/>
    </source>
</evidence>
<organism evidence="2 3">
    <name type="scientific">Aaosphaeria arxii CBS 175.79</name>
    <dbReference type="NCBI Taxonomy" id="1450172"/>
    <lineage>
        <taxon>Eukaryota</taxon>
        <taxon>Fungi</taxon>
        <taxon>Dikarya</taxon>
        <taxon>Ascomycota</taxon>
        <taxon>Pezizomycotina</taxon>
        <taxon>Dothideomycetes</taxon>
        <taxon>Pleosporomycetidae</taxon>
        <taxon>Pleosporales</taxon>
        <taxon>Pleosporales incertae sedis</taxon>
        <taxon>Aaosphaeria</taxon>
    </lineage>
</organism>
<protein>
    <recommendedName>
        <fullName evidence="4">Glycosyltransferase family 1 protein</fullName>
    </recommendedName>
</protein>
<keyword evidence="1" id="KW-0732">Signal</keyword>
<dbReference type="RefSeq" id="XP_033386286.1">
    <property type="nucleotide sequence ID" value="XM_033525828.1"/>
</dbReference>
<dbReference type="Proteomes" id="UP000799778">
    <property type="component" value="Unassembled WGS sequence"/>
</dbReference>
<feature type="signal peptide" evidence="1">
    <location>
        <begin position="1"/>
        <end position="22"/>
    </location>
</feature>
<gene>
    <name evidence="2" type="ORF">BU24DRAFT_407914</name>
</gene>
<evidence type="ECO:0008006" key="4">
    <source>
        <dbReference type="Google" id="ProtNLM"/>
    </source>
</evidence>
<dbReference type="GeneID" id="54283225"/>
<dbReference type="OrthoDB" id="5835829at2759"/>
<feature type="chain" id="PRO_5025510050" description="Glycosyltransferase family 1 protein" evidence="1">
    <location>
        <begin position="23"/>
        <end position="589"/>
    </location>
</feature>
<dbReference type="Gene3D" id="3.40.50.2000">
    <property type="entry name" value="Glycogen Phosphorylase B"/>
    <property type="match status" value="1"/>
</dbReference>
<reference evidence="2" key="1">
    <citation type="journal article" date="2020" name="Stud. Mycol.">
        <title>101 Dothideomycetes genomes: a test case for predicting lifestyles and emergence of pathogens.</title>
        <authorList>
            <person name="Haridas S."/>
            <person name="Albert R."/>
            <person name="Binder M."/>
            <person name="Bloem J."/>
            <person name="Labutti K."/>
            <person name="Salamov A."/>
            <person name="Andreopoulos B."/>
            <person name="Baker S."/>
            <person name="Barry K."/>
            <person name="Bills G."/>
            <person name="Bluhm B."/>
            <person name="Cannon C."/>
            <person name="Castanera R."/>
            <person name="Culley D."/>
            <person name="Daum C."/>
            <person name="Ezra D."/>
            <person name="Gonzalez J."/>
            <person name="Henrissat B."/>
            <person name="Kuo A."/>
            <person name="Liang C."/>
            <person name="Lipzen A."/>
            <person name="Lutzoni F."/>
            <person name="Magnuson J."/>
            <person name="Mondo S."/>
            <person name="Nolan M."/>
            <person name="Ohm R."/>
            <person name="Pangilinan J."/>
            <person name="Park H.-J."/>
            <person name="Ramirez L."/>
            <person name="Alfaro M."/>
            <person name="Sun H."/>
            <person name="Tritt A."/>
            <person name="Yoshinaga Y."/>
            <person name="Zwiers L.-H."/>
            <person name="Turgeon B."/>
            <person name="Goodwin S."/>
            <person name="Spatafora J."/>
            <person name="Crous P."/>
            <person name="Grigoriev I."/>
        </authorList>
    </citation>
    <scope>NUCLEOTIDE SEQUENCE</scope>
    <source>
        <strain evidence="2">CBS 175.79</strain>
    </source>
</reference>
<dbReference type="AlphaFoldDB" id="A0A6A5XYQ6"/>
<proteinExistence type="predicted"/>
<accession>A0A6A5XYQ6</accession>
<evidence type="ECO:0000256" key="1">
    <source>
        <dbReference type="SAM" id="SignalP"/>
    </source>
</evidence>
<evidence type="ECO:0000313" key="3">
    <source>
        <dbReference type="Proteomes" id="UP000799778"/>
    </source>
</evidence>